<accession>A0A1I1PR88</accession>
<dbReference type="OrthoDB" id="1365379at2"/>
<feature type="transmembrane region" description="Helical" evidence="1">
    <location>
        <begin position="141"/>
        <end position="163"/>
    </location>
</feature>
<evidence type="ECO:0000256" key="1">
    <source>
        <dbReference type="SAM" id="Phobius"/>
    </source>
</evidence>
<evidence type="ECO:0008006" key="4">
    <source>
        <dbReference type="Google" id="ProtNLM"/>
    </source>
</evidence>
<evidence type="ECO:0000313" key="2">
    <source>
        <dbReference type="EMBL" id="SFD12346.1"/>
    </source>
</evidence>
<keyword evidence="1" id="KW-0472">Membrane</keyword>
<protein>
    <recommendedName>
        <fullName evidence="4">Membrane domain of glycerophosphoryl diester phosphodiesterase</fullName>
    </recommendedName>
</protein>
<dbReference type="EMBL" id="FOMI01000004">
    <property type="protein sequence ID" value="SFD12346.1"/>
    <property type="molecule type" value="Genomic_DNA"/>
</dbReference>
<dbReference type="STRING" id="870482.SAMN04487987_104161"/>
<feature type="transmembrane region" description="Helical" evidence="1">
    <location>
        <begin position="200"/>
        <end position="227"/>
    </location>
</feature>
<name>A0A1I1PR88_9FLAO</name>
<feature type="transmembrane region" description="Helical" evidence="1">
    <location>
        <begin position="85"/>
        <end position="106"/>
    </location>
</feature>
<reference evidence="3" key="1">
    <citation type="submission" date="2016-10" db="EMBL/GenBank/DDBJ databases">
        <authorList>
            <person name="Varghese N."/>
            <person name="Submissions S."/>
        </authorList>
    </citation>
    <scope>NUCLEOTIDE SEQUENCE [LARGE SCALE GENOMIC DNA]</scope>
    <source>
        <strain evidence="3">DSM 25730</strain>
    </source>
</reference>
<evidence type="ECO:0000313" key="3">
    <source>
        <dbReference type="Proteomes" id="UP000199439"/>
    </source>
</evidence>
<feature type="transmembrane region" description="Helical" evidence="1">
    <location>
        <begin position="38"/>
        <end position="65"/>
    </location>
</feature>
<keyword evidence="1" id="KW-1133">Transmembrane helix</keyword>
<keyword evidence="3" id="KW-1185">Reference proteome</keyword>
<sequence length="261" mass="29211">MNVINMLLSKIEQAKDLDFGVIFSESIELFKKTWLQGFLMLLFTMLIMLPLIIVLYIPLIGMVVAQQESGYTDTSGMEGFFAGMSALYILFIIVAVLVLGSVTFAINAGFYRIMRKLDNNEQVVTPDFFYFVKKQYLGKTFMIMLATIGIAIPSALLCYIPLIYTLVPLSFFAVFFAFNPDLTVGEIIKASFKLGHKKWLISFGLIVVSALLANLVGYLLCGIGLLFTTAFTYHPIYLIYKNVIGFDEHSAIDEIGTTTIE</sequence>
<dbReference type="AlphaFoldDB" id="A0A1I1PR88"/>
<organism evidence="2 3">
    <name type="scientific">Algibacter pectinivorans</name>
    <dbReference type="NCBI Taxonomy" id="870482"/>
    <lineage>
        <taxon>Bacteria</taxon>
        <taxon>Pseudomonadati</taxon>
        <taxon>Bacteroidota</taxon>
        <taxon>Flavobacteriia</taxon>
        <taxon>Flavobacteriales</taxon>
        <taxon>Flavobacteriaceae</taxon>
        <taxon>Algibacter</taxon>
    </lineage>
</organism>
<proteinExistence type="predicted"/>
<dbReference type="Proteomes" id="UP000199439">
    <property type="component" value="Unassembled WGS sequence"/>
</dbReference>
<gene>
    <name evidence="2" type="ORF">SAMN04487987_104161</name>
</gene>
<dbReference type="RefSeq" id="WP_092851137.1">
    <property type="nucleotide sequence ID" value="NZ_FOMI01000004.1"/>
</dbReference>
<keyword evidence="1" id="KW-0812">Transmembrane</keyword>